<dbReference type="InterPro" id="IPR008972">
    <property type="entry name" value="Cupredoxin"/>
</dbReference>
<evidence type="ECO:0000256" key="14">
    <source>
        <dbReference type="ARBA" id="ARBA00023139"/>
    </source>
</evidence>
<evidence type="ECO:0000256" key="15">
    <source>
        <dbReference type="ARBA" id="ARBA00023288"/>
    </source>
</evidence>
<dbReference type="GO" id="GO:0042773">
    <property type="term" value="P:ATP synthesis coupled electron transport"/>
    <property type="evidence" value="ECO:0007669"/>
    <property type="project" value="TreeGrafter"/>
</dbReference>
<dbReference type="GO" id="GO:0009486">
    <property type="term" value="F:cytochrome bo3 ubiquinol oxidase activity"/>
    <property type="evidence" value="ECO:0007669"/>
    <property type="project" value="InterPro"/>
</dbReference>
<evidence type="ECO:0000313" key="21">
    <source>
        <dbReference type="EMBL" id="KEQ25417.1"/>
    </source>
</evidence>
<evidence type="ECO:0000256" key="16">
    <source>
        <dbReference type="PIRNR" id="PIRNR000292"/>
    </source>
</evidence>
<dbReference type="PANTHER" id="PTHR22888">
    <property type="entry name" value="CYTOCHROME C OXIDASE, SUBUNIT II"/>
    <property type="match status" value="1"/>
</dbReference>
<keyword evidence="11 18" id="KW-1133">Transmembrane helix</keyword>
<evidence type="ECO:0000256" key="6">
    <source>
        <dbReference type="ARBA" id="ARBA00022475"/>
    </source>
</evidence>
<dbReference type="eggNOG" id="COG1622">
    <property type="taxonomic scope" value="Bacteria"/>
</dbReference>
<keyword evidence="8 18" id="KW-0812">Transmembrane</keyword>
<keyword evidence="15" id="KW-0449">Lipoprotein</keyword>
<evidence type="ECO:0000256" key="3">
    <source>
        <dbReference type="ARBA" id="ARBA00007866"/>
    </source>
</evidence>
<dbReference type="InterPro" id="IPR002429">
    <property type="entry name" value="CcO_II-like_C"/>
</dbReference>
<protein>
    <recommendedName>
        <fullName evidence="4 16">Quinol oxidase subunit 2</fullName>
        <ecNumber evidence="16">1.10.3.-</ecNumber>
    </recommendedName>
</protein>
<evidence type="ECO:0000256" key="18">
    <source>
        <dbReference type="SAM" id="Phobius"/>
    </source>
</evidence>
<dbReference type="InterPro" id="IPR010514">
    <property type="entry name" value="COX_ARM"/>
</dbReference>
<comment type="catalytic activity">
    <reaction evidence="1 16">
        <text>2 a quinol + O2 = 2 a quinone + 2 H2O</text>
        <dbReference type="Rhea" id="RHEA:55376"/>
        <dbReference type="ChEBI" id="CHEBI:15377"/>
        <dbReference type="ChEBI" id="CHEBI:15379"/>
        <dbReference type="ChEBI" id="CHEBI:24646"/>
        <dbReference type="ChEBI" id="CHEBI:132124"/>
    </reaction>
</comment>
<keyword evidence="13 16" id="KW-0472">Membrane</keyword>
<dbReference type="Pfam" id="PF02790">
    <property type="entry name" value="COX2_TM"/>
    <property type="match status" value="1"/>
</dbReference>
<comment type="subcellular location">
    <subcellularLocation>
        <location evidence="2">Cell membrane</location>
        <topology evidence="2">Multi-pass membrane protein</topology>
    </subcellularLocation>
</comment>
<dbReference type="GO" id="GO:0005507">
    <property type="term" value="F:copper ion binding"/>
    <property type="evidence" value="ECO:0007669"/>
    <property type="project" value="InterPro"/>
</dbReference>
<dbReference type="Proteomes" id="UP000028123">
    <property type="component" value="Unassembled WGS sequence"/>
</dbReference>
<proteinExistence type="inferred from homology"/>
<evidence type="ECO:0000256" key="13">
    <source>
        <dbReference type="ARBA" id="ARBA00023136"/>
    </source>
</evidence>
<feature type="region of interest" description="Disordered" evidence="17">
    <location>
        <begin position="289"/>
        <end position="339"/>
    </location>
</feature>
<evidence type="ECO:0000256" key="8">
    <source>
        <dbReference type="ARBA" id="ARBA00022692"/>
    </source>
</evidence>
<dbReference type="GO" id="GO:0004129">
    <property type="term" value="F:cytochrome-c oxidase activity"/>
    <property type="evidence" value="ECO:0007669"/>
    <property type="project" value="UniProtKB-UniRule"/>
</dbReference>
<keyword evidence="22" id="KW-1185">Reference proteome</keyword>
<dbReference type="PIRSF" id="PIRSF000292">
    <property type="entry name" value="Ubi_od_II"/>
    <property type="match status" value="1"/>
</dbReference>
<dbReference type="EC" id="1.10.3.-" evidence="16"/>
<dbReference type="InterPro" id="IPR006333">
    <property type="entry name" value="Cyt_o_ubiquinol_oxidase_su2"/>
</dbReference>
<sequence length="339" mass="36741">MRKPVKIGRISLALLFILMMALLTGCGQEMMVFDPKGPIAQDQRDLIVISTVLCLIVLVPVLIMTAVIVWRYRDSKGNKAAYKPNWAHSTKLEMIWWGIPIVIILILGGVTVKYTYALEPSKPIQSDQKPIVVQATSLDWKWLFTYPEQGIATVNYLQIPKGVPIKFELTSDAPMNSFWIPQLGGQMYTMSGMAMTLYLQADEAGKYFGTAANFSGEHFNDMKFDVHATSREEFDKWAAGVKKSASPLTQAGYDALAKPGRSGEQFFSAFPDNLFYNIVTKYAVGGSHGAHGAHGATSGGSGNESGGKQGAAVSSNKMEDVTAGEAHGVHGAVHSASGK</sequence>
<dbReference type="InterPro" id="IPR036257">
    <property type="entry name" value="Cyt_c_oxidase_su2_TM_sf"/>
</dbReference>
<evidence type="ECO:0000256" key="2">
    <source>
        <dbReference type="ARBA" id="ARBA00004651"/>
    </source>
</evidence>
<feature type="transmembrane region" description="Helical" evidence="18">
    <location>
        <begin position="94"/>
        <end position="116"/>
    </location>
</feature>
<dbReference type="InterPro" id="IPR034227">
    <property type="entry name" value="CuRO_UO_II"/>
</dbReference>
<dbReference type="AlphaFoldDB" id="A0A081P3Z4"/>
<evidence type="ECO:0000259" key="20">
    <source>
        <dbReference type="PROSITE" id="PS50999"/>
    </source>
</evidence>
<evidence type="ECO:0000256" key="12">
    <source>
        <dbReference type="ARBA" id="ARBA00023002"/>
    </source>
</evidence>
<dbReference type="SUPFAM" id="SSF81464">
    <property type="entry name" value="Cytochrome c oxidase subunit II-like, transmembrane region"/>
    <property type="match status" value="1"/>
</dbReference>
<keyword evidence="7 16" id="KW-0679">Respiratory chain</keyword>
<evidence type="ECO:0000313" key="22">
    <source>
        <dbReference type="Proteomes" id="UP000028123"/>
    </source>
</evidence>
<keyword evidence="6 16" id="KW-1003">Cell membrane</keyword>
<keyword evidence="10 16" id="KW-0249">Electron transport</keyword>
<feature type="domain" description="Cytochrome oxidase subunit II transmembrane region profile" evidence="20">
    <location>
        <begin position="24"/>
        <end position="122"/>
    </location>
</feature>
<dbReference type="GO" id="GO:0005886">
    <property type="term" value="C:plasma membrane"/>
    <property type="evidence" value="ECO:0007669"/>
    <property type="project" value="UniProtKB-SubCell"/>
</dbReference>
<dbReference type="PROSITE" id="PS50999">
    <property type="entry name" value="COX2_TM"/>
    <property type="match status" value="1"/>
</dbReference>
<evidence type="ECO:0000256" key="11">
    <source>
        <dbReference type="ARBA" id="ARBA00022989"/>
    </source>
</evidence>
<dbReference type="Pfam" id="PF06481">
    <property type="entry name" value="COX_ARM"/>
    <property type="match status" value="1"/>
</dbReference>
<dbReference type="RefSeq" id="WP_036681445.1">
    <property type="nucleotide sequence ID" value="NZ_JNVM01000010.1"/>
</dbReference>
<accession>A0A081P3Z4</accession>
<reference evidence="21 22" key="1">
    <citation type="submission" date="2014-06" db="EMBL/GenBank/DDBJ databases">
        <title>Draft genome sequence of Paenibacillus sp. MSt1.</title>
        <authorList>
            <person name="Aw Y.K."/>
            <person name="Ong K.S."/>
            <person name="Gan H.M."/>
            <person name="Lee S.M."/>
        </authorList>
    </citation>
    <scope>NUCLEOTIDE SEQUENCE [LARGE SCALE GENOMIC DNA]</scope>
    <source>
        <strain evidence="21 22">MSt1</strain>
    </source>
</reference>
<feature type="transmembrane region" description="Helical" evidence="18">
    <location>
        <begin position="46"/>
        <end position="73"/>
    </location>
</feature>
<evidence type="ECO:0000259" key="19">
    <source>
        <dbReference type="PROSITE" id="PS50857"/>
    </source>
</evidence>
<dbReference type="PANTHER" id="PTHR22888:SF18">
    <property type="entry name" value="CYTOCHROME BO(3) UBIQUINOL OXIDASE SUBUNIT 2"/>
    <property type="match status" value="1"/>
</dbReference>
<keyword evidence="12 16" id="KW-0560">Oxidoreductase</keyword>
<dbReference type="OrthoDB" id="9783445at2"/>
<feature type="compositionally biased region" description="Gly residues" evidence="17">
    <location>
        <begin position="297"/>
        <end position="309"/>
    </location>
</feature>
<keyword evidence="5 16" id="KW-0813">Transport</keyword>
<evidence type="ECO:0000256" key="5">
    <source>
        <dbReference type="ARBA" id="ARBA00022448"/>
    </source>
</evidence>
<gene>
    <name evidence="21" type="ORF">ET33_01445</name>
</gene>
<evidence type="ECO:0000256" key="1">
    <source>
        <dbReference type="ARBA" id="ARBA00000725"/>
    </source>
</evidence>
<evidence type="ECO:0000256" key="4">
    <source>
        <dbReference type="ARBA" id="ARBA00016131"/>
    </source>
</evidence>
<dbReference type="PROSITE" id="PS51257">
    <property type="entry name" value="PROKAR_LIPOPROTEIN"/>
    <property type="match status" value="1"/>
</dbReference>
<dbReference type="EMBL" id="JNVM01000010">
    <property type="protein sequence ID" value="KEQ25417.1"/>
    <property type="molecule type" value="Genomic_DNA"/>
</dbReference>
<comment type="function">
    <text evidence="16">Catalyzes quinol oxidation with the concomitant reduction of oxygen to water. Subunit II transfers the electrons from a quinol to the binuclear center of the catalytic subunit I.</text>
</comment>
<dbReference type="InterPro" id="IPR011759">
    <property type="entry name" value="Cyt_c_oxidase_su2_TM_dom"/>
</dbReference>
<dbReference type="InterPro" id="IPR006332">
    <property type="entry name" value="QoxA"/>
</dbReference>
<dbReference type="NCBIfam" id="TIGR01433">
    <property type="entry name" value="CyoA"/>
    <property type="match status" value="1"/>
</dbReference>
<comment type="caution">
    <text evidence="21">The sequence shown here is derived from an EMBL/GenBank/DDBJ whole genome shotgun (WGS) entry which is preliminary data.</text>
</comment>
<evidence type="ECO:0000256" key="17">
    <source>
        <dbReference type="SAM" id="MobiDB-lite"/>
    </source>
</evidence>
<keyword evidence="14" id="KW-0564">Palmitate</keyword>
<name>A0A081P3Z4_9BACL</name>
<dbReference type="NCBIfam" id="TIGR01432">
    <property type="entry name" value="QOXA"/>
    <property type="match status" value="1"/>
</dbReference>
<feature type="domain" description="Cytochrome oxidase subunit II copper A binding" evidence="19">
    <location>
        <begin position="128"/>
        <end position="240"/>
    </location>
</feature>
<keyword evidence="9" id="KW-0732">Signal</keyword>
<dbReference type="Gene3D" id="1.10.287.90">
    <property type="match status" value="1"/>
</dbReference>
<evidence type="ECO:0000256" key="9">
    <source>
        <dbReference type="ARBA" id="ARBA00022729"/>
    </source>
</evidence>
<dbReference type="Gene3D" id="2.60.40.420">
    <property type="entry name" value="Cupredoxins - blue copper proteins"/>
    <property type="match status" value="1"/>
</dbReference>
<evidence type="ECO:0000256" key="7">
    <source>
        <dbReference type="ARBA" id="ARBA00022660"/>
    </source>
</evidence>
<dbReference type="InterPro" id="IPR045187">
    <property type="entry name" value="CcO_II"/>
</dbReference>
<dbReference type="CDD" id="cd04212">
    <property type="entry name" value="CuRO_UO_II"/>
    <property type="match status" value="1"/>
</dbReference>
<evidence type="ECO:0000256" key="10">
    <source>
        <dbReference type="ARBA" id="ARBA00022982"/>
    </source>
</evidence>
<dbReference type="PROSITE" id="PS50857">
    <property type="entry name" value="COX2_CUA"/>
    <property type="match status" value="1"/>
</dbReference>
<dbReference type="SUPFAM" id="SSF49503">
    <property type="entry name" value="Cupredoxins"/>
    <property type="match status" value="1"/>
</dbReference>
<dbReference type="GO" id="GO:0016682">
    <property type="term" value="F:oxidoreductase activity, acting on diphenols and related substances as donors, oxygen as acceptor"/>
    <property type="evidence" value="ECO:0007669"/>
    <property type="project" value="InterPro"/>
</dbReference>
<comment type="similarity">
    <text evidence="3 16">Belongs to the cytochrome c oxidase subunit 2 family.</text>
</comment>
<organism evidence="21 22">
    <name type="scientific">Paenibacillus tyrfis</name>
    <dbReference type="NCBI Taxonomy" id="1501230"/>
    <lineage>
        <taxon>Bacteria</taxon>
        <taxon>Bacillati</taxon>
        <taxon>Bacillota</taxon>
        <taxon>Bacilli</taxon>
        <taxon>Bacillales</taxon>
        <taxon>Paenibacillaceae</taxon>
        <taxon>Paenibacillus</taxon>
    </lineage>
</organism>